<dbReference type="GO" id="GO:0046872">
    <property type="term" value="F:metal ion binding"/>
    <property type="evidence" value="ECO:0007669"/>
    <property type="project" value="UniProtKB-KW"/>
</dbReference>
<dbReference type="InterPro" id="IPR023404">
    <property type="entry name" value="rSAM_horseshoe"/>
</dbReference>
<keyword evidence="5" id="KW-0411">Iron-sulfur</keyword>
<dbReference type="EMBL" id="BARW01032537">
    <property type="protein sequence ID" value="GAJ14217.1"/>
    <property type="molecule type" value="Genomic_DNA"/>
</dbReference>
<feature type="non-terminal residue" evidence="7">
    <location>
        <position position="241"/>
    </location>
</feature>
<dbReference type="SFLD" id="SFLDS00029">
    <property type="entry name" value="Radical_SAM"/>
    <property type="match status" value="1"/>
</dbReference>
<dbReference type="GO" id="GO:0003824">
    <property type="term" value="F:catalytic activity"/>
    <property type="evidence" value="ECO:0007669"/>
    <property type="project" value="InterPro"/>
</dbReference>
<name>X1VB72_9ZZZZ</name>
<dbReference type="SFLD" id="SFLDG01082">
    <property type="entry name" value="B12-binding_domain_containing"/>
    <property type="match status" value="1"/>
</dbReference>
<keyword evidence="4" id="KW-0408">Iron</keyword>
<keyword evidence="3" id="KW-0479">Metal-binding</keyword>
<dbReference type="InterPro" id="IPR051198">
    <property type="entry name" value="BchE-like"/>
</dbReference>
<dbReference type="PROSITE" id="PS51918">
    <property type="entry name" value="RADICAL_SAM"/>
    <property type="match status" value="1"/>
</dbReference>
<dbReference type="AlphaFoldDB" id="X1VB72"/>
<gene>
    <name evidence="7" type="ORF">S12H4_51483</name>
</gene>
<evidence type="ECO:0000259" key="6">
    <source>
        <dbReference type="PROSITE" id="PS51918"/>
    </source>
</evidence>
<dbReference type="InterPro" id="IPR006638">
    <property type="entry name" value="Elp3/MiaA/NifB-like_rSAM"/>
</dbReference>
<dbReference type="PANTHER" id="PTHR43409:SF7">
    <property type="entry name" value="BLL1977 PROTEIN"/>
    <property type="match status" value="1"/>
</dbReference>
<dbReference type="Gene3D" id="3.80.30.20">
    <property type="entry name" value="tm_1862 like domain"/>
    <property type="match status" value="1"/>
</dbReference>
<dbReference type="InterPro" id="IPR007197">
    <property type="entry name" value="rSAM"/>
</dbReference>
<evidence type="ECO:0000256" key="1">
    <source>
        <dbReference type="ARBA" id="ARBA00001966"/>
    </source>
</evidence>
<evidence type="ECO:0000256" key="3">
    <source>
        <dbReference type="ARBA" id="ARBA00022723"/>
    </source>
</evidence>
<organism evidence="7">
    <name type="scientific">marine sediment metagenome</name>
    <dbReference type="NCBI Taxonomy" id="412755"/>
    <lineage>
        <taxon>unclassified sequences</taxon>
        <taxon>metagenomes</taxon>
        <taxon>ecological metagenomes</taxon>
    </lineage>
</organism>
<comment type="caution">
    <text evidence="7">The sequence shown here is derived from an EMBL/GenBank/DDBJ whole genome shotgun (WGS) entry which is preliminary data.</text>
</comment>
<feature type="domain" description="Radical SAM core" evidence="6">
    <location>
        <begin position="14"/>
        <end position="238"/>
    </location>
</feature>
<evidence type="ECO:0000256" key="5">
    <source>
        <dbReference type="ARBA" id="ARBA00023014"/>
    </source>
</evidence>
<evidence type="ECO:0000256" key="2">
    <source>
        <dbReference type="ARBA" id="ARBA00022691"/>
    </source>
</evidence>
<dbReference type="InterPro" id="IPR058240">
    <property type="entry name" value="rSAM_sf"/>
</dbReference>
<dbReference type="PANTHER" id="PTHR43409">
    <property type="entry name" value="ANAEROBIC MAGNESIUM-PROTOPORPHYRIN IX MONOMETHYL ESTER CYCLASE-RELATED"/>
    <property type="match status" value="1"/>
</dbReference>
<accession>X1VB72</accession>
<evidence type="ECO:0000256" key="4">
    <source>
        <dbReference type="ARBA" id="ARBA00023004"/>
    </source>
</evidence>
<evidence type="ECO:0000313" key="7">
    <source>
        <dbReference type="EMBL" id="GAJ14217.1"/>
    </source>
</evidence>
<reference evidence="7" key="1">
    <citation type="journal article" date="2014" name="Front. Microbiol.">
        <title>High frequency of phylogenetically diverse reductive dehalogenase-homologous genes in deep subseafloor sedimentary metagenomes.</title>
        <authorList>
            <person name="Kawai M."/>
            <person name="Futagami T."/>
            <person name="Toyoda A."/>
            <person name="Takaki Y."/>
            <person name="Nishi S."/>
            <person name="Hori S."/>
            <person name="Arai W."/>
            <person name="Tsubouchi T."/>
            <person name="Morono Y."/>
            <person name="Uchiyama I."/>
            <person name="Ito T."/>
            <person name="Fujiyama A."/>
            <person name="Inagaki F."/>
            <person name="Takami H."/>
        </authorList>
    </citation>
    <scope>NUCLEOTIDE SEQUENCE</scope>
    <source>
        <strain evidence="7">Expedition CK06-06</strain>
    </source>
</reference>
<dbReference type="GO" id="GO:0051536">
    <property type="term" value="F:iron-sulfur cluster binding"/>
    <property type="evidence" value="ECO:0007669"/>
    <property type="project" value="UniProtKB-KW"/>
</dbReference>
<proteinExistence type="predicted"/>
<sequence>GNVEYKNTVEGIDLTIGKFTSAASSRGCAFKCSFCSSSMFWGHWRPRSPENIVEELNMLIEQGYKNLYWVDDNFTLSKKRLFALSKLIRKEKLDFNWMAEGRVTQSSLEVLAAMKRSGCRIISYGIESGSQRILNWYNKQIQLSQVFNAIRNSRKTGIDLILGNFIIGAPIETREEIIETFNLSLKLKIDFPQFHILGIIPGNWIWEQMVKENIINPEDCWEVGTAVLPIPLSEIMLRIKQ</sequence>
<comment type="cofactor">
    <cofactor evidence="1">
        <name>[4Fe-4S] cluster</name>
        <dbReference type="ChEBI" id="CHEBI:49883"/>
    </cofactor>
</comment>
<protein>
    <recommendedName>
        <fullName evidence="6">Radical SAM core domain-containing protein</fullName>
    </recommendedName>
</protein>
<dbReference type="CDD" id="cd01335">
    <property type="entry name" value="Radical_SAM"/>
    <property type="match status" value="1"/>
</dbReference>
<dbReference type="Pfam" id="PF04055">
    <property type="entry name" value="Radical_SAM"/>
    <property type="match status" value="1"/>
</dbReference>
<dbReference type="SMART" id="SM00729">
    <property type="entry name" value="Elp3"/>
    <property type="match status" value="1"/>
</dbReference>
<keyword evidence="2" id="KW-0949">S-adenosyl-L-methionine</keyword>
<feature type="non-terminal residue" evidence="7">
    <location>
        <position position="1"/>
    </location>
</feature>
<dbReference type="SUPFAM" id="SSF102114">
    <property type="entry name" value="Radical SAM enzymes"/>
    <property type="match status" value="1"/>
</dbReference>